<organism evidence="1 2">
    <name type="scientific">Smittium simulii</name>
    <dbReference type="NCBI Taxonomy" id="133385"/>
    <lineage>
        <taxon>Eukaryota</taxon>
        <taxon>Fungi</taxon>
        <taxon>Fungi incertae sedis</taxon>
        <taxon>Zoopagomycota</taxon>
        <taxon>Kickxellomycotina</taxon>
        <taxon>Harpellomycetes</taxon>
        <taxon>Harpellales</taxon>
        <taxon>Legeriomycetaceae</taxon>
        <taxon>Smittium</taxon>
    </lineage>
</organism>
<gene>
    <name evidence="1" type="ORF">BB561_005290</name>
</gene>
<dbReference type="EMBL" id="MBFR01000307">
    <property type="protein sequence ID" value="PVU89582.1"/>
    <property type="molecule type" value="Genomic_DNA"/>
</dbReference>
<reference evidence="1 2" key="1">
    <citation type="journal article" date="2018" name="MBio">
        <title>Comparative Genomics Reveals the Core Gene Toolbox for the Fungus-Insect Symbiosis.</title>
        <authorList>
            <person name="Wang Y."/>
            <person name="Stata M."/>
            <person name="Wang W."/>
            <person name="Stajich J.E."/>
            <person name="White M.M."/>
            <person name="Moncalvo J.M."/>
        </authorList>
    </citation>
    <scope>NUCLEOTIDE SEQUENCE [LARGE SCALE GENOMIC DNA]</scope>
    <source>
        <strain evidence="1 2">SWE-8-4</strain>
    </source>
</reference>
<dbReference type="OrthoDB" id="5588333at2759"/>
<name>A0A2T9YB65_9FUNG</name>
<dbReference type="AlphaFoldDB" id="A0A2T9YB65"/>
<comment type="caution">
    <text evidence="1">The sequence shown here is derived from an EMBL/GenBank/DDBJ whole genome shotgun (WGS) entry which is preliminary data.</text>
</comment>
<keyword evidence="2" id="KW-1185">Reference proteome</keyword>
<sequence>MNEATLQRIQELTEKVNQLLLAKETVPAPITNLSGLIKRPPNTPIPKTRAIGATLAATSGVPVENIVSHAFWSNYSMFNTYYRLDRSTQSNMTEALPPALSDTVPTAVNKVDTTLYGILSTLANITIDETLTYRCSIRDYSITKKFSQQKSKNVQPEQKNQFISANGLQVAIPLQRRKYNKSPNCLIQLIFNDNKKKILSKRKTMMLNITDNPFTPISKVLYRTIAVEKFVLIYVENTTSISYIKNMEVKRTCHKLLQLVPGQRSNRSQCTIAQLEDLQRETDSNTDNANVDIHNMLSRSDKVNDKTTDIVAPEFPQRPIYSDAAIIIMFSNQRSAKRKTRNS</sequence>
<proteinExistence type="predicted"/>
<evidence type="ECO:0000313" key="2">
    <source>
        <dbReference type="Proteomes" id="UP000245383"/>
    </source>
</evidence>
<evidence type="ECO:0000313" key="1">
    <source>
        <dbReference type="EMBL" id="PVU89582.1"/>
    </source>
</evidence>
<protein>
    <submittedName>
        <fullName evidence="1">Uncharacterized protein</fullName>
    </submittedName>
</protein>
<dbReference type="Proteomes" id="UP000245383">
    <property type="component" value="Unassembled WGS sequence"/>
</dbReference>
<accession>A0A2T9YB65</accession>